<dbReference type="Gene3D" id="2.30.30.380">
    <property type="entry name" value="Zn-finger domain of Sec23/24"/>
    <property type="match status" value="1"/>
</dbReference>
<keyword evidence="10" id="KW-1185">Reference proteome</keyword>
<protein>
    <recommendedName>
        <fullName evidence="6">Thioredoxin</fullName>
    </recommendedName>
</protein>
<dbReference type="GO" id="GO:0015035">
    <property type="term" value="F:protein-disulfide reductase activity"/>
    <property type="evidence" value="ECO:0007669"/>
    <property type="project" value="UniProtKB-UniRule"/>
</dbReference>
<dbReference type="Pfam" id="PF00085">
    <property type="entry name" value="Thioredoxin"/>
    <property type="match status" value="1"/>
</dbReference>
<keyword evidence="5" id="KW-0676">Redox-active center</keyword>
<dbReference type="FunFam" id="3.40.30.10:FF:000001">
    <property type="entry name" value="Thioredoxin"/>
    <property type="match status" value="1"/>
</dbReference>
<proteinExistence type="inferred from homology"/>
<dbReference type="Gene3D" id="3.40.30.10">
    <property type="entry name" value="Glutaredoxin"/>
    <property type="match status" value="1"/>
</dbReference>
<keyword evidence="4" id="KW-1015">Disulfide bond</keyword>
<accession>A0A367FMY1</accession>
<comment type="caution">
    <text evidence="9">The sequence shown here is derived from an EMBL/GenBank/DDBJ whole genome shotgun (WGS) entry which is preliminary data.</text>
</comment>
<evidence type="ECO:0000256" key="5">
    <source>
        <dbReference type="ARBA" id="ARBA00023284"/>
    </source>
</evidence>
<dbReference type="InterPro" id="IPR036249">
    <property type="entry name" value="Thioredoxin-like_sf"/>
</dbReference>
<dbReference type="AlphaFoldDB" id="A0A367FMY1"/>
<evidence type="ECO:0000256" key="3">
    <source>
        <dbReference type="ARBA" id="ARBA00022982"/>
    </source>
</evidence>
<dbReference type="PRINTS" id="PR00421">
    <property type="entry name" value="THIOREDOXIN"/>
</dbReference>
<comment type="similarity">
    <text evidence="1">Belongs to the thioredoxin family.</text>
</comment>
<dbReference type="CDD" id="cd02947">
    <property type="entry name" value="TRX_family"/>
    <property type="match status" value="1"/>
</dbReference>
<dbReference type="InterPro" id="IPR013766">
    <property type="entry name" value="Thioredoxin_domain"/>
</dbReference>
<evidence type="ECO:0000256" key="2">
    <source>
        <dbReference type="ARBA" id="ARBA00022448"/>
    </source>
</evidence>
<feature type="domain" description="Thioredoxin" evidence="8">
    <location>
        <begin position="26"/>
        <end position="142"/>
    </location>
</feature>
<feature type="region of interest" description="Disordered" evidence="7">
    <location>
        <begin position="1"/>
        <end position="26"/>
    </location>
</feature>
<keyword evidence="2" id="KW-0813">Transport</keyword>
<evidence type="ECO:0000313" key="9">
    <source>
        <dbReference type="EMBL" id="RCG31614.1"/>
    </source>
</evidence>
<reference evidence="9 10" key="1">
    <citation type="submission" date="2018-06" db="EMBL/GenBank/DDBJ databases">
        <title>Sphaerisporangium craniellae sp. nov., isolated from a marine sponge in the South China Sea.</title>
        <authorList>
            <person name="Li L."/>
        </authorList>
    </citation>
    <scope>NUCLEOTIDE SEQUENCE [LARGE SCALE GENOMIC DNA]</scope>
    <source>
        <strain evidence="9 10">CCTCC AA 208026</strain>
    </source>
</reference>
<dbReference type="NCBIfam" id="TIGR01068">
    <property type="entry name" value="thioredoxin"/>
    <property type="match status" value="1"/>
</dbReference>
<gene>
    <name evidence="9" type="primary">trxA</name>
    <name evidence="9" type="ORF">DQ384_08595</name>
</gene>
<sequence length="145" mass="15184">MSSSSVVSCPKCGRGNRVPAASGGRPRCGDCGEPLPWIADAGDGDFAEVVEASSVPVVVDFWAEWCGPCRVVSPVLEQLAHELAGRIKLVKVDVDKAPKLAERYGIQAVPTLMIMKDGQVAAQRAGAASGPALRAWIDQTLGART</sequence>
<keyword evidence="3" id="KW-0249">Electron transport</keyword>
<dbReference type="PROSITE" id="PS00194">
    <property type="entry name" value="THIOREDOXIN_1"/>
    <property type="match status" value="1"/>
</dbReference>
<dbReference type="PANTHER" id="PTHR45663:SF11">
    <property type="entry name" value="GEO12009P1"/>
    <property type="match status" value="1"/>
</dbReference>
<evidence type="ECO:0000313" key="10">
    <source>
        <dbReference type="Proteomes" id="UP000253094"/>
    </source>
</evidence>
<evidence type="ECO:0000256" key="6">
    <source>
        <dbReference type="NCBIfam" id="TIGR01068"/>
    </source>
</evidence>
<evidence type="ECO:0000256" key="1">
    <source>
        <dbReference type="ARBA" id="ARBA00008987"/>
    </source>
</evidence>
<dbReference type="InterPro" id="IPR005746">
    <property type="entry name" value="Thioredoxin"/>
</dbReference>
<dbReference type="RefSeq" id="WP_114028184.1">
    <property type="nucleotide sequence ID" value="NZ_QOIL01000004.1"/>
</dbReference>
<dbReference type="GO" id="GO:0005737">
    <property type="term" value="C:cytoplasm"/>
    <property type="evidence" value="ECO:0007669"/>
    <property type="project" value="TreeGrafter"/>
</dbReference>
<evidence type="ECO:0000256" key="7">
    <source>
        <dbReference type="SAM" id="MobiDB-lite"/>
    </source>
</evidence>
<dbReference type="InterPro" id="IPR017937">
    <property type="entry name" value="Thioredoxin_CS"/>
</dbReference>
<name>A0A367FMY1_9ACTN</name>
<evidence type="ECO:0000259" key="8">
    <source>
        <dbReference type="PROSITE" id="PS51352"/>
    </source>
</evidence>
<dbReference type="SUPFAM" id="SSF52833">
    <property type="entry name" value="Thioredoxin-like"/>
    <property type="match status" value="1"/>
</dbReference>
<dbReference type="Proteomes" id="UP000253094">
    <property type="component" value="Unassembled WGS sequence"/>
</dbReference>
<dbReference type="PROSITE" id="PS51352">
    <property type="entry name" value="THIOREDOXIN_2"/>
    <property type="match status" value="1"/>
</dbReference>
<dbReference type="PANTHER" id="PTHR45663">
    <property type="entry name" value="GEO12009P1"/>
    <property type="match status" value="1"/>
</dbReference>
<dbReference type="EMBL" id="QOIL01000004">
    <property type="protein sequence ID" value="RCG31614.1"/>
    <property type="molecule type" value="Genomic_DNA"/>
</dbReference>
<evidence type="ECO:0000256" key="4">
    <source>
        <dbReference type="ARBA" id="ARBA00023157"/>
    </source>
</evidence>
<dbReference type="OrthoDB" id="9790390at2"/>
<organism evidence="9 10">
    <name type="scientific">Sphaerisporangium album</name>
    <dbReference type="NCBI Taxonomy" id="509200"/>
    <lineage>
        <taxon>Bacteria</taxon>
        <taxon>Bacillati</taxon>
        <taxon>Actinomycetota</taxon>
        <taxon>Actinomycetes</taxon>
        <taxon>Streptosporangiales</taxon>
        <taxon>Streptosporangiaceae</taxon>
        <taxon>Sphaerisporangium</taxon>
    </lineage>
</organism>